<dbReference type="InterPro" id="IPR012338">
    <property type="entry name" value="Beta-lactam/transpept-like"/>
</dbReference>
<reference evidence="3 4" key="1">
    <citation type="submission" date="2020-08" db="EMBL/GenBank/DDBJ databases">
        <title>Genomic Encyclopedia of Type Strains, Phase IV (KMG-V): Genome sequencing to study the core and pangenomes of soil and plant-associated prokaryotes.</title>
        <authorList>
            <person name="Whitman W."/>
        </authorList>
    </citation>
    <scope>NUCLEOTIDE SEQUENCE [LARGE SCALE GENOMIC DNA]</scope>
    <source>
        <strain evidence="3 4">MP601</strain>
    </source>
</reference>
<dbReference type="PANTHER" id="PTHR46825:SF9">
    <property type="entry name" value="BETA-LACTAMASE-RELATED DOMAIN-CONTAINING PROTEIN"/>
    <property type="match status" value="1"/>
</dbReference>
<name>A0A841JFU9_9SPHI</name>
<feature type="chain" id="PRO_5032910612" evidence="1">
    <location>
        <begin position="26"/>
        <end position="404"/>
    </location>
</feature>
<evidence type="ECO:0000313" key="4">
    <source>
        <dbReference type="Proteomes" id="UP000548326"/>
    </source>
</evidence>
<dbReference type="EMBL" id="JACHCA010000012">
    <property type="protein sequence ID" value="MBB6130023.1"/>
    <property type="molecule type" value="Genomic_DNA"/>
</dbReference>
<dbReference type="Pfam" id="PF00144">
    <property type="entry name" value="Beta-lactamase"/>
    <property type="match status" value="1"/>
</dbReference>
<dbReference type="PROSITE" id="PS51257">
    <property type="entry name" value="PROKAR_LIPOPROTEIN"/>
    <property type="match status" value="1"/>
</dbReference>
<organism evidence="3 4">
    <name type="scientific">Mucilaginibacter lappiensis</name>
    <dbReference type="NCBI Taxonomy" id="354630"/>
    <lineage>
        <taxon>Bacteria</taxon>
        <taxon>Pseudomonadati</taxon>
        <taxon>Bacteroidota</taxon>
        <taxon>Sphingobacteriia</taxon>
        <taxon>Sphingobacteriales</taxon>
        <taxon>Sphingobacteriaceae</taxon>
        <taxon>Mucilaginibacter</taxon>
    </lineage>
</organism>
<keyword evidence="1" id="KW-0732">Signal</keyword>
<accession>A0A841JFU9</accession>
<comment type="caution">
    <text evidence="3">The sequence shown here is derived from an EMBL/GenBank/DDBJ whole genome shotgun (WGS) entry which is preliminary data.</text>
</comment>
<evidence type="ECO:0000313" key="3">
    <source>
        <dbReference type="EMBL" id="MBB6130023.1"/>
    </source>
</evidence>
<dbReference type="PANTHER" id="PTHR46825">
    <property type="entry name" value="D-ALANYL-D-ALANINE-CARBOXYPEPTIDASE/ENDOPEPTIDASE AMPH"/>
    <property type="match status" value="1"/>
</dbReference>
<dbReference type="SUPFAM" id="SSF56601">
    <property type="entry name" value="beta-lactamase/transpeptidase-like"/>
    <property type="match status" value="1"/>
</dbReference>
<sequence length="404" mass="45689">MRLVYQSILPLTAALLILTSCSSKSNDKNKNLSPAESKPLDTATLLAYNPKNADKKIDEVMKELHRTRGFNGNVLVAKKGKIVYENAIGWADYLHRDSLKLSSQFELASVTKTMTSTAILMLMERGKLTLDDDVKKFYPDFPYSGVTIRLLLTHRSGMMNYVYFIDDIYRSQHLNQKKGLTNAEAMKMIADYKPRPFNVPNKRFLYNNSNFMVLGAIIEKLSGMSYADFMKQNVFAPASMVHTHVYSKAVYDKIPVDVVGHDRGQWRYSVAQNFLDGPVGDKGIYSTVGDLFLFDRALRAGRLLKQATLDSAYVPRNPMLHGHFSYGYGWRTFTAPGQEVIYHTGWWHGFRHIYLRDMKNDITIVLLTNLANGSLLKLDDLFKAAGMPVVRKSAYTGNGDTSDD</sequence>
<dbReference type="InterPro" id="IPR001466">
    <property type="entry name" value="Beta-lactam-related"/>
</dbReference>
<evidence type="ECO:0000259" key="2">
    <source>
        <dbReference type="Pfam" id="PF00144"/>
    </source>
</evidence>
<dbReference type="AlphaFoldDB" id="A0A841JFU9"/>
<feature type="signal peptide" evidence="1">
    <location>
        <begin position="1"/>
        <end position="25"/>
    </location>
</feature>
<gene>
    <name evidence="3" type="ORF">HDF22_004160</name>
</gene>
<dbReference type="Proteomes" id="UP000548326">
    <property type="component" value="Unassembled WGS sequence"/>
</dbReference>
<dbReference type="InterPro" id="IPR050491">
    <property type="entry name" value="AmpC-like"/>
</dbReference>
<dbReference type="Gene3D" id="3.40.710.10">
    <property type="entry name" value="DD-peptidase/beta-lactamase superfamily"/>
    <property type="match status" value="1"/>
</dbReference>
<feature type="domain" description="Beta-lactamase-related" evidence="2">
    <location>
        <begin position="61"/>
        <end position="373"/>
    </location>
</feature>
<protein>
    <submittedName>
        <fullName evidence="3">CubicO group peptidase (Beta-lactamase class C family)</fullName>
    </submittedName>
</protein>
<evidence type="ECO:0000256" key="1">
    <source>
        <dbReference type="SAM" id="SignalP"/>
    </source>
</evidence>
<dbReference type="RefSeq" id="WP_183588958.1">
    <property type="nucleotide sequence ID" value="NZ_JACHCA010000012.1"/>
</dbReference>
<proteinExistence type="predicted"/>